<proteinExistence type="predicted"/>
<comment type="caution">
    <text evidence="1">The sequence shown here is derived from an EMBL/GenBank/DDBJ whole genome shotgun (WGS) entry which is preliminary data.</text>
</comment>
<organism evidence="1 2">
    <name type="scientific">Bradyrhizobium ivorense</name>
    <dbReference type="NCBI Taxonomy" id="2511166"/>
    <lineage>
        <taxon>Bacteria</taxon>
        <taxon>Pseudomonadati</taxon>
        <taxon>Pseudomonadota</taxon>
        <taxon>Alphaproteobacteria</taxon>
        <taxon>Hyphomicrobiales</taxon>
        <taxon>Nitrobacteraceae</taxon>
        <taxon>Bradyrhizobium</taxon>
    </lineage>
</organism>
<evidence type="ECO:0000313" key="1">
    <source>
        <dbReference type="EMBL" id="VIO65802.1"/>
    </source>
</evidence>
<evidence type="ECO:0000313" key="2">
    <source>
        <dbReference type="Proteomes" id="UP000328092"/>
    </source>
</evidence>
<dbReference type="EMBL" id="CAADFC020000004">
    <property type="protein sequence ID" value="VIO65802.1"/>
    <property type="molecule type" value="Genomic_DNA"/>
</dbReference>
<gene>
    <name evidence="1" type="ORF">CI1B_09100</name>
</gene>
<accession>A0A508SSR4</accession>
<keyword evidence="2" id="KW-1185">Reference proteome</keyword>
<reference evidence="1" key="1">
    <citation type="submission" date="2019-02" db="EMBL/GenBank/DDBJ databases">
        <authorList>
            <person name="Pothier F.J."/>
        </authorList>
    </citation>
    <scope>NUCLEOTIDE SEQUENCE</scope>
    <source>
        <strain evidence="1">CI-1B</strain>
    </source>
</reference>
<sequence>MRGREVTWNMLLLGAFMLLSVAGAGLVAALDSAPAPASAASRPAAADLPPVRIVGTPFIPNTNPRQR</sequence>
<dbReference type="RefSeq" id="WP_139857604.1">
    <property type="nucleotide sequence ID" value="NZ_CAADFC020000004.1"/>
</dbReference>
<dbReference type="Proteomes" id="UP000328092">
    <property type="component" value="Unassembled WGS sequence"/>
</dbReference>
<name>A0A508SSR4_9BRAD</name>
<dbReference type="AlphaFoldDB" id="A0A508SSR4"/>
<protein>
    <submittedName>
        <fullName evidence="1">Uncharacterized protein</fullName>
    </submittedName>
</protein>